<keyword evidence="3" id="KW-1185">Reference proteome</keyword>
<reference evidence="2 3" key="1">
    <citation type="submission" date="2013-07" db="EMBL/GenBank/DDBJ databases">
        <title>Thalassospira permensis NBRC 106175 Genome Sequencing.</title>
        <authorList>
            <person name="Lai Q."/>
            <person name="Shao Z."/>
        </authorList>
    </citation>
    <scope>NUCLEOTIDE SEQUENCE [LARGE SCALE GENOMIC DNA]</scope>
    <source>
        <strain evidence="2 3">NBRC 106175</strain>
    </source>
</reference>
<dbReference type="EMBL" id="AUNC01000027">
    <property type="protein sequence ID" value="KEO54964.1"/>
    <property type="molecule type" value="Genomic_DNA"/>
</dbReference>
<evidence type="ECO:0000313" key="2">
    <source>
        <dbReference type="EMBL" id="KEO54964.1"/>
    </source>
</evidence>
<evidence type="ECO:0000256" key="1">
    <source>
        <dbReference type="SAM" id="Phobius"/>
    </source>
</evidence>
<evidence type="ECO:0000313" key="3">
    <source>
        <dbReference type="Proteomes" id="UP000027463"/>
    </source>
</evidence>
<comment type="caution">
    <text evidence="2">The sequence shown here is derived from an EMBL/GenBank/DDBJ whole genome shotgun (WGS) entry which is preliminary data.</text>
</comment>
<organism evidence="2 3">
    <name type="scientific">Thalassospira permensis NBRC 106175</name>
    <dbReference type="NCBI Taxonomy" id="1353532"/>
    <lineage>
        <taxon>Bacteria</taxon>
        <taxon>Pseudomonadati</taxon>
        <taxon>Pseudomonadota</taxon>
        <taxon>Alphaproteobacteria</taxon>
        <taxon>Rhodospirillales</taxon>
        <taxon>Thalassospiraceae</taxon>
        <taxon>Thalassospira</taxon>
    </lineage>
</organism>
<keyword evidence="1" id="KW-0812">Transmembrane</keyword>
<accession>A0ABR4TNY8</accession>
<proteinExistence type="predicted"/>
<sequence length="73" mass="7852">MKVCPQVGSEPTEPVKVPLLSGLSLPFVFVLLAFKFVVGQFDIAVRVFRYFGGGRRCALEVGGALCCPIIIPP</sequence>
<gene>
    <name evidence="2" type="ORF">SMB34_19915</name>
</gene>
<name>A0ABR4TNY8_9PROT</name>
<protein>
    <submittedName>
        <fullName evidence="2">Uncharacterized protein</fullName>
    </submittedName>
</protein>
<dbReference type="Proteomes" id="UP000027463">
    <property type="component" value="Unassembled WGS sequence"/>
</dbReference>
<feature type="transmembrane region" description="Helical" evidence="1">
    <location>
        <begin position="19"/>
        <end position="38"/>
    </location>
</feature>
<keyword evidence="1" id="KW-1133">Transmembrane helix</keyword>
<keyword evidence="1" id="KW-0472">Membrane</keyword>